<reference evidence="2 3" key="2">
    <citation type="submission" date="2020-03" db="EMBL/GenBank/DDBJ databases">
        <authorList>
            <person name="Ichikawa N."/>
            <person name="Kimura A."/>
            <person name="Kitahashi Y."/>
            <person name="Uohara A."/>
        </authorList>
    </citation>
    <scope>NUCLEOTIDE SEQUENCE [LARGE SCALE GENOMIC DNA]</scope>
    <source>
        <strain evidence="2 3">NBRC 105367</strain>
    </source>
</reference>
<organism evidence="2 3">
    <name type="scientific">Phytohabitans suffuscus</name>
    <dbReference type="NCBI Taxonomy" id="624315"/>
    <lineage>
        <taxon>Bacteria</taxon>
        <taxon>Bacillati</taxon>
        <taxon>Actinomycetota</taxon>
        <taxon>Actinomycetes</taxon>
        <taxon>Micromonosporales</taxon>
        <taxon>Micromonosporaceae</taxon>
    </lineage>
</organism>
<feature type="region of interest" description="Disordered" evidence="1">
    <location>
        <begin position="1"/>
        <end position="41"/>
    </location>
</feature>
<evidence type="ECO:0000256" key="1">
    <source>
        <dbReference type="SAM" id="MobiDB-lite"/>
    </source>
</evidence>
<name>A0A6F8YI76_9ACTN</name>
<proteinExistence type="predicted"/>
<gene>
    <name evidence="2" type="ORF">Psuf_030990</name>
</gene>
<dbReference type="Proteomes" id="UP000503011">
    <property type="component" value="Chromosome"/>
</dbReference>
<sequence length="92" mass="8789">MTGGEDVTGGEEVTGGAEVGGSDGNGTPPEWWPEETGMPAGGVVVIGGPLCTGVGGSTCADAPARFQTPGGRLSLPSTHACGSGTPPKPGPL</sequence>
<dbReference type="KEGG" id="psuu:Psuf_030990"/>
<evidence type="ECO:0000313" key="3">
    <source>
        <dbReference type="Proteomes" id="UP000503011"/>
    </source>
</evidence>
<dbReference type="EMBL" id="AP022871">
    <property type="protein sequence ID" value="BCB85786.1"/>
    <property type="molecule type" value="Genomic_DNA"/>
</dbReference>
<evidence type="ECO:0000313" key="2">
    <source>
        <dbReference type="EMBL" id="BCB85786.1"/>
    </source>
</evidence>
<accession>A0A6F8YI76</accession>
<dbReference type="AlphaFoldDB" id="A0A6F8YI76"/>
<keyword evidence="3" id="KW-1185">Reference proteome</keyword>
<protein>
    <submittedName>
        <fullName evidence="2">Uncharacterized protein</fullName>
    </submittedName>
</protein>
<reference evidence="2 3" key="1">
    <citation type="submission" date="2020-03" db="EMBL/GenBank/DDBJ databases">
        <title>Whole genome shotgun sequence of Phytohabitans suffuscus NBRC 105367.</title>
        <authorList>
            <person name="Komaki H."/>
            <person name="Tamura T."/>
        </authorList>
    </citation>
    <scope>NUCLEOTIDE SEQUENCE [LARGE SCALE GENOMIC DNA]</scope>
    <source>
        <strain evidence="2 3">NBRC 105367</strain>
    </source>
</reference>
<feature type="region of interest" description="Disordered" evidence="1">
    <location>
        <begin position="69"/>
        <end position="92"/>
    </location>
</feature>
<dbReference type="RefSeq" id="WP_173157560.1">
    <property type="nucleotide sequence ID" value="NZ_AP022871.1"/>
</dbReference>